<dbReference type="PANTHER" id="PTHR22931:SF9">
    <property type="entry name" value="PYRUVATE, PHOSPHATE DIKINASE 1, CHLOROPLASTIC"/>
    <property type="match status" value="1"/>
</dbReference>
<evidence type="ECO:0000256" key="11">
    <source>
        <dbReference type="ARBA" id="ARBA00022842"/>
    </source>
</evidence>
<evidence type="ECO:0000256" key="6">
    <source>
        <dbReference type="ARBA" id="ARBA00022679"/>
    </source>
</evidence>
<evidence type="ECO:0000256" key="9">
    <source>
        <dbReference type="ARBA" id="ARBA00022777"/>
    </source>
</evidence>
<feature type="binding site" evidence="14">
    <location>
        <position position="788"/>
    </location>
    <ligand>
        <name>substrate</name>
    </ligand>
</feature>
<dbReference type="PIRSF" id="PIRSF000853">
    <property type="entry name" value="PPDK"/>
    <property type="match status" value="1"/>
</dbReference>
<evidence type="ECO:0000256" key="8">
    <source>
        <dbReference type="ARBA" id="ARBA00022741"/>
    </source>
</evidence>
<keyword evidence="6 19" id="KW-0808">Transferase</keyword>
<evidence type="ECO:0000256" key="2">
    <source>
        <dbReference type="ARBA" id="ARBA00003144"/>
    </source>
</evidence>
<dbReference type="InterPro" id="IPR023151">
    <property type="entry name" value="PEP_util_CS"/>
</dbReference>
<keyword evidence="9 19" id="KW-0418">Kinase</keyword>
<dbReference type="InterPro" id="IPR008279">
    <property type="entry name" value="PEP-util_enz_mobile_dom"/>
</dbReference>
<feature type="binding site" evidence="14">
    <location>
        <position position="636"/>
    </location>
    <ligand>
        <name>substrate</name>
    </ligand>
</feature>
<feature type="binding site" evidence="15">
    <location>
        <position position="764"/>
    </location>
    <ligand>
        <name>Mg(2+)</name>
        <dbReference type="ChEBI" id="CHEBI:18420"/>
    </ligand>
</feature>
<dbReference type="Proteomes" id="UP000002033">
    <property type="component" value="Chromosome"/>
</dbReference>
<dbReference type="KEGG" id="hdn:Hden_2002"/>
<feature type="domain" description="PEP-utilising enzyme mobile" evidence="16">
    <location>
        <begin position="442"/>
        <end position="522"/>
    </location>
</feature>
<feature type="active site" description="Proton donor" evidence="13">
    <location>
        <position position="853"/>
    </location>
</feature>
<dbReference type="InterPro" id="IPR010121">
    <property type="entry name" value="Pyruvate_phosphate_dikinase"/>
</dbReference>
<dbReference type="InterPro" id="IPR036637">
    <property type="entry name" value="Phosphohistidine_dom_sf"/>
</dbReference>
<evidence type="ECO:0000256" key="10">
    <source>
        <dbReference type="ARBA" id="ARBA00022840"/>
    </source>
</evidence>
<dbReference type="GO" id="GO:0046872">
    <property type="term" value="F:metal ion binding"/>
    <property type="evidence" value="ECO:0007669"/>
    <property type="project" value="UniProtKB-UniRule"/>
</dbReference>
<evidence type="ECO:0000256" key="5">
    <source>
        <dbReference type="ARBA" id="ARBA00020138"/>
    </source>
</evidence>
<evidence type="ECO:0000256" key="13">
    <source>
        <dbReference type="PIRSR" id="PIRSR000853-1"/>
    </source>
</evidence>
<dbReference type="InterPro" id="IPR013815">
    <property type="entry name" value="ATP_grasp_subdomain_1"/>
</dbReference>
<protein>
    <recommendedName>
        <fullName evidence="5 12">Pyruvate, phosphate dikinase</fullName>
        <ecNumber evidence="4 12">2.7.9.1</ecNumber>
    </recommendedName>
</protein>
<dbReference type="RefSeq" id="WP_013215962.1">
    <property type="nucleotide sequence ID" value="NC_014313.1"/>
</dbReference>
<dbReference type="Gene3D" id="1.10.189.10">
    <property type="entry name" value="Pyruvate Phosphate Dikinase, domain 2"/>
    <property type="match status" value="1"/>
</dbReference>
<dbReference type="GO" id="GO:0005524">
    <property type="term" value="F:ATP binding"/>
    <property type="evidence" value="ECO:0007669"/>
    <property type="project" value="UniProtKB-UniRule"/>
</dbReference>
<dbReference type="Gene3D" id="3.50.30.10">
    <property type="entry name" value="Phosphohistidine domain"/>
    <property type="match status" value="1"/>
</dbReference>
<dbReference type="SUPFAM" id="SSF52009">
    <property type="entry name" value="Phosphohistidine domain"/>
    <property type="match status" value="1"/>
</dbReference>
<feature type="binding site" evidence="14">
    <location>
        <position position="790"/>
    </location>
    <ligand>
        <name>substrate</name>
    </ligand>
</feature>
<dbReference type="eggNOG" id="COG1080">
    <property type="taxonomic scope" value="Bacteria"/>
</dbReference>
<dbReference type="Gene3D" id="3.30.470.20">
    <property type="entry name" value="ATP-grasp fold, B domain"/>
    <property type="match status" value="1"/>
</dbReference>
<accession>D8JPR9</accession>
<evidence type="ECO:0000256" key="14">
    <source>
        <dbReference type="PIRSR" id="PIRSR000853-2"/>
    </source>
</evidence>
<sequence length="908" mass="98436">MAQPDTDGKKKWVYAFAPGRAEGGADMSELLGGKGANLAEMATLGLPVPPGFTITTEVCDAFFAAGNKLPEALKADVTKALDEVGTTVNAHFGDYKRPLLVSVRSGSRASMPGMMDTILNLGLNDKTVEGLAALTGDARFAFDSYRRFIQMYGDVVLGVDHGAFEDILENFKNLNGFAADTDLDEESWREIIADYKAAIEREHGKPFPQDTGEQLWGAIAAVFNSWHNPRAQTYRRLHDIPDDWGTAVTVQAMVFGNLGDNSATGVAFTRNPSTGEREIFGEYLPNAQGEDVVAGIRTPQPLTSKGAREAPGTALESAMPRAFNELKEIFDRLERHYHDMQDVEFTVQLGTLWILQTRSGKRTTEAALKIAVDLAAEGLISQDEAILRIEPAQLDQLLHPAIDPAAEHDLIAKGLPASPGAASGEIVFHSEMAEALKAKGRDVILVRSETSPEDVQGMHAAVGILTARGGMTSHAAVVARGMGRPCVSGAGTLRIDTNAGTMRAGARIFKSGDIVSIDGSTGRVYAGKAKMLPPQLSGTFATVMQWADGARRMKVRTNADTPRDARQAREFGAEGIGLCRTEHMFFEEGRILAVREMICAEDEEGRQQALDKLLPVQRADFEELFEIMAGLPITIRLLDPPLHEFLPHEDREAAQVAAALGMDLMRLKARVAELEEFNPMLGFRGCRLGIKYPEITRMQVRAIFEAAINAQKKTGDAVRPEVMVPFVAYRREFDVLREVIISTAEAVQRELGVEIPYDVGTMIELPRAALRAADIARGPAGADFFSFGTNDLTQTALGLSRDDAAPILSNYLEHEVISTDPFVTIDQGGVGELLKIGAERGRAVKPDLKTGICGEHGGDPKSIAFFEGIGLDYISCSPYRVPIARLAAAQAAIRLRDASKPQPSPEQE</sequence>
<dbReference type="OrthoDB" id="9765468at2"/>
<dbReference type="NCBIfam" id="TIGR01828">
    <property type="entry name" value="pyru_phos_dikin"/>
    <property type="match status" value="1"/>
</dbReference>
<dbReference type="InterPro" id="IPR040442">
    <property type="entry name" value="Pyrv_kinase-like_dom_sf"/>
</dbReference>
<feature type="domain" description="Pyruvate phosphate dikinase AMP/ATP-binding" evidence="17">
    <location>
        <begin position="324"/>
        <end position="371"/>
    </location>
</feature>
<evidence type="ECO:0000259" key="16">
    <source>
        <dbReference type="Pfam" id="PF00391"/>
    </source>
</evidence>
<dbReference type="HOGENOM" id="CLU_015345_0_2_5"/>
<name>D8JPR9_HYPDA</name>
<keyword evidence="10" id="KW-0067">ATP-binding</keyword>
<feature type="domain" description="Pyruvate phosphate dikinase AMP/ATP-binding" evidence="17">
    <location>
        <begin position="29"/>
        <end position="65"/>
    </location>
</feature>
<evidence type="ECO:0000256" key="12">
    <source>
        <dbReference type="PIRNR" id="PIRNR000853"/>
    </source>
</evidence>
<feature type="domain" description="PEP-utilising enzyme C-terminal" evidence="18">
    <location>
        <begin position="537"/>
        <end position="891"/>
    </location>
</feature>
<evidence type="ECO:0000256" key="3">
    <source>
        <dbReference type="ARBA" id="ARBA00007837"/>
    </source>
</evidence>
<keyword evidence="8" id="KW-0547">Nucleotide-binding</keyword>
<dbReference type="SUPFAM" id="SSF56059">
    <property type="entry name" value="Glutathione synthetase ATP-binding domain-like"/>
    <property type="match status" value="1"/>
</dbReference>
<keyword evidence="19" id="KW-0670">Pyruvate</keyword>
<evidence type="ECO:0000256" key="1">
    <source>
        <dbReference type="ARBA" id="ARBA00001946"/>
    </source>
</evidence>
<organism evidence="19 20">
    <name type="scientific">Hyphomicrobium denitrificans (strain ATCC 51888 / DSM 1869 / NCIMB 11706 / TK 0415)</name>
    <dbReference type="NCBI Taxonomy" id="582899"/>
    <lineage>
        <taxon>Bacteria</taxon>
        <taxon>Pseudomonadati</taxon>
        <taxon>Pseudomonadota</taxon>
        <taxon>Alphaproteobacteria</taxon>
        <taxon>Hyphomicrobiales</taxon>
        <taxon>Hyphomicrobiaceae</taxon>
        <taxon>Hyphomicrobium</taxon>
    </lineage>
</organism>
<dbReference type="NCBIfam" id="NF004531">
    <property type="entry name" value="PRK05878.1"/>
    <property type="match status" value="1"/>
</dbReference>
<dbReference type="Gene3D" id="1.20.80.30">
    <property type="match status" value="1"/>
</dbReference>
<evidence type="ECO:0000313" key="19">
    <source>
        <dbReference type="EMBL" id="ADJ23803.1"/>
    </source>
</evidence>
<comment type="cofactor">
    <cofactor evidence="1 12 15">
        <name>Mg(2+)</name>
        <dbReference type="ChEBI" id="CHEBI:18420"/>
    </cofactor>
</comment>
<dbReference type="eggNOG" id="COG0574">
    <property type="taxonomic scope" value="Bacteria"/>
</dbReference>
<dbReference type="Pfam" id="PF02896">
    <property type="entry name" value="PEP-utilizers_C"/>
    <property type="match status" value="1"/>
</dbReference>
<feature type="binding site" evidence="14">
    <location>
        <position position="789"/>
    </location>
    <ligand>
        <name>substrate</name>
    </ligand>
</feature>
<keyword evidence="20" id="KW-1185">Reference proteome</keyword>
<dbReference type="Pfam" id="PF01326">
    <property type="entry name" value="PPDK_N"/>
    <property type="match status" value="3"/>
</dbReference>
<dbReference type="STRING" id="582899.Hden_2002"/>
<dbReference type="EC" id="2.7.9.1" evidence="4 12"/>
<evidence type="ECO:0000313" key="20">
    <source>
        <dbReference type="Proteomes" id="UP000002033"/>
    </source>
</evidence>
<feature type="domain" description="Pyruvate phosphate dikinase AMP/ATP-binding" evidence="17">
    <location>
        <begin position="68"/>
        <end position="304"/>
    </location>
</feature>
<evidence type="ECO:0000256" key="7">
    <source>
        <dbReference type="ARBA" id="ARBA00022723"/>
    </source>
</evidence>
<dbReference type="InterPro" id="IPR015813">
    <property type="entry name" value="Pyrv/PenolPyrv_kinase-like_dom"/>
</dbReference>
<dbReference type="Gene3D" id="3.30.1490.20">
    <property type="entry name" value="ATP-grasp fold, A domain"/>
    <property type="match status" value="1"/>
</dbReference>
<dbReference type="Gene3D" id="3.20.20.60">
    <property type="entry name" value="Phosphoenolpyruvate-binding domains"/>
    <property type="match status" value="1"/>
</dbReference>
<dbReference type="GO" id="GO:0050242">
    <property type="term" value="F:pyruvate, phosphate dikinase activity"/>
    <property type="evidence" value="ECO:0007669"/>
    <property type="project" value="UniProtKB-UniRule"/>
</dbReference>
<dbReference type="GO" id="GO:0016301">
    <property type="term" value="F:kinase activity"/>
    <property type="evidence" value="ECO:0007669"/>
    <property type="project" value="UniProtKB-UniRule"/>
</dbReference>
<feature type="active site" description="Tele-phosphohistidine intermediate" evidence="13">
    <location>
        <position position="474"/>
    </location>
</feature>
<gene>
    <name evidence="19" type="ordered locus">Hden_2002</name>
</gene>
<evidence type="ECO:0000256" key="4">
    <source>
        <dbReference type="ARBA" id="ARBA00011994"/>
    </source>
</evidence>
<dbReference type="PROSITE" id="PS00370">
    <property type="entry name" value="PEP_ENZYMES_PHOS_SITE"/>
    <property type="match status" value="1"/>
</dbReference>
<dbReference type="EMBL" id="CP002083">
    <property type="protein sequence ID" value="ADJ23803.1"/>
    <property type="molecule type" value="Genomic_DNA"/>
</dbReference>
<comment type="catalytic activity">
    <reaction evidence="12">
        <text>pyruvate + phosphate + ATP = phosphoenolpyruvate + AMP + diphosphate + H(+)</text>
        <dbReference type="Rhea" id="RHEA:10756"/>
        <dbReference type="ChEBI" id="CHEBI:15361"/>
        <dbReference type="ChEBI" id="CHEBI:15378"/>
        <dbReference type="ChEBI" id="CHEBI:30616"/>
        <dbReference type="ChEBI" id="CHEBI:33019"/>
        <dbReference type="ChEBI" id="CHEBI:43474"/>
        <dbReference type="ChEBI" id="CHEBI:58702"/>
        <dbReference type="ChEBI" id="CHEBI:456215"/>
        <dbReference type="EC" id="2.7.9.1"/>
    </reaction>
</comment>
<keyword evidence="7 15" id="KW-0479">Metal-binding</keyword>
<feature type="binding site" evidence="14">
    <location>
        <position position="791"/>
    </location>
    <ligand>
        <name>substrate</name>
    </ligand>
</feature>
<feature type="binding site" evidence="15">
    <location>
        <position position="791"/>
    </location>
    <ligand>
        <name>Mg(2+)</name>
        <dbReference type="ChEBI" id="CHEBI:18420"/>
    </ligand>
</feature>
<evidence type="ECO:0000259" key="18">
    <source>
        <dbReference type="Pfam" id="PF02896"/>
    </source>
</evidence>
<evidence type="ECO:0000256" key="15">
    <source>
        <dbReference type="PIRSR" id="PIRSR000853-3"/>
    </source>
</evidence>
<evidence type="ECO:0000259" key="17">
    <source>
        <dbReference type="Pfam" id="PF01326"/>
    </source>
</evidence>
<dbReference type="InterPro" id="IPR002192">
    <property type="entry name" value="PPDK_AMP/ATP-bd"/>
</dbReference>
<dbReference type="PANTHER" id="PTHR22931">
    <property type="entry name" value="PHOSPHOENOLPYRUVATE DIKINASE-RELATED"/>
    <property type="match status" value="1"/>
</dbReference>
<feature type="binding site" evidence="14">
    <location>
        <position position="580"/>
    </location>
    <ligand>
        <name>substrate</name>
    </ligand>
</feature>
<dbReference type="AlphaFoldDB" id="D8JPR9"/>
<dbReference type="Pfam" id="PF00391">
    <property type="entry name" value="PEP-utilizers"/>
    <property type="match status" value="1"/>
</dbReference>
<dbReference type="InterPro" id="IPR000121">
    <property type="entry name" value="PEP_util_C"/>
</dbReference>
<proteinExistence type="inferred from homology"/>
<reference evidence="20" key="1">
    <citation type="journal article" date="2011" name="J. Bacteriol.">
        <title>Genome sequences of eight morphologically diverse alphaproteobacteria.</title>
        <authorList>
            <consortium name="US DOE Joint Genome Institute"/>
            <person name="Brown P.J."/>
            <person name="Kysela D.T."/>
            <person name="Buechlein A."/>
            <person name="Hemmerich C."/>
            <person name="Brun Y.V."/>
        </authorList>
    </citation>
    <scope>NUCLEOTIDE SEQUENCE [LARGE SCALE GENOMIC DNA]</scope>
    <source>
        <strain evidence="20">ATCC 51888 / DSM 1869 / NCIB 11706 / TK 0415</strain>
    </source>
</reference>
<keyword evidence="11 15" id="KW-0460">Magnesium</keyword>
<comment type="function">
    <text evidence="2">Catalyzes the reversible phosphorylation of pyruvate and phosphate.</text>
</comment>
<feature type="binding site" evidence="14">
    <location>
        <position position="764"/>
    </location>
    <ligand>
        <name>substrate</name>
    </ligand>
</feature>
<dbReference type="SUPFAM" id="SSF51621">
    <property type="entry name" value="Phosphoenolpyruvate/pyruvate domain"/>
    <property type="match status" value="1"/>
</dbReference>
<comment type="similarity">
    <text evidence="3 12">Belongs to the PEP-utilizing enzyme family.</text>
</comment>
<dbReference type="InterPro" id="IPR018274">
    <property type="entry name" value="PEP_util_AS"/>
</dbReference>
<dbReference type="PROSITE" id="PS00742">
    <property type="entry name" value="PEP_ENZYMES_2"/>
    <property type="match status" value="1"/>
</dbReference>